<reference evidence="8 9" key="1">
    <citation type="submission" date="2020-08" db="EMBL/GenBank/DDBJ databases">
        <title>Cohnella phylogeny.</title>
        <authorList>
            <person name="Dunlap C."/>
        </authorList>
    </citation>
    <scope>NUCLEOTIDE SEQUENCE [LARGE SCALE GENOMIC DNA]</scope>
    <source>
        <strain evidence="8 9">DSM 25239</strain>
    </source>
</reference>
<dbReference type="SMART" id="SM00421">
    <property type="entry name" value="HTH_LUXR"/>
    <property type="match status" value="1"/>
</dbReference>
<keyword evidence="2" id="KW-0805">Transcription regulation</keyword>
<dbReference type="EMBL" id="JACJVR010000001">
    <property type="protein sequence ID" value="MBB6689774.1"/>
    <property type="molecule type" value="Genomic_DNA"/>
</dbReference>
<dbReference type="CDD" id="cd17535">
    <property type="entry name" value="REC_NarL-like"/>
    <property type="match status" value="1"/>
</dbReference>
<dbReference type="AlphaFoldDB" id="A0A841TW08"/>
<dbReference type="PROSITE" id="PS50043">
    <property type="entry name" value="HTH_LUXR_2"/>
    <property type="match status" value="1"/>
</dbReference>
<keyword evidence="9" id="KW-1185">Reference proteome</keyword>
<evidence type="ECO:0000313" key="8">
    <source>
        <dbReference type="EMBL" id="MBB6689774.1"/>
    </source>
</evidence>
<dbReference type="SUPFAM" id="SSF52172">
    <property type="entry name" value="CheY-like"/>
    <property type="match status" value="1"/>
</dbReference>
<accession>A0A841TW08</accession>
<keyword evidence="4" id="KW-0804">Transcription</keyword>
<dbReference type="InterPro" id="IPR039420">
    <property type="entry name" value="WalR-like"/>
</dbReference>
<gene>
    <name evidence="8" type="ORF">H7B90_00010</name>
</gene>
<evidence type="ECO:0000259" key="7">
    <source>
        <dbReference type="PROSITE" id="PS50110"/>
    </source>
</evidence>
<dbReference type="Pfam" id="PF00196">
    <property type="entry name" value="GerE"/>
    <property type="match status" value="1"/>
</dbReference>
<dbReference type="Pfam" id="PF00072">
    <property type="entry name" value="Response_reg"/>
    <property type="match status" value="1"/>
</dbReference>
<feature type="modified residue" description="4-aspartylphosphate" evidence="5">
    <location>
        <position position="59"/>
    </location>
</feature>
<evidence type="ECO:0000259" key="6">
    <source>
        <dbReference type="PROSITE" id="PS50043"/>
    </source>
</evidence>
<keyword evidence="1 5" id="KW-0597">Phosphoprotein</keyword>
<dbReference type="InterPro" id="IPR016032">
    <property type="entry name" value="Sig_transdc_resp-reg_C-effctor"/>
</dbReference>
<dbReference type="RefSeq" id="WP_185133811.1">
    <property type="nucleotide sequence ID" value="NZ_JACJVR010000001.1"/>
</dbReference>
<keyword evidence="3" id="KW-0238">DNA-binding</keyword>
<evidence type="ECO:0000256" key="5">
    <source>
        <dbReference type="PROSITE-ProRule" id="PRU00169"/>
    </source>
</evidence>
<feature type="domain" description="HTH luxR-type" evidence="6">
    <location>
        <begin position="148"/>
        <end position="213"/>
    </location>
</feature>
<dbReference type="SUPFAM" id="SSF46894">
    <property type="entry name" value="C-terminal effector domain of the bipartite response regulators"/>
    <property type="match status" value="1"/>
</dbReference>
<dbReference type="GO" id="GO:0000160">
    <property type="term" value="P:phosphorelay signal transduction system"/>
    <property type="evidence" value="ECO:0007669"/>
    <property type="project" value="InterPro"/>
</dbReference>
<dbReference type="SMART" id="SM00448">
    <property type="entry name" value="REC"/>
    <property type="match status" value="1"/>
</dbReference>
<dbReference type="Proteomes" id="UP000553776">
    <property type="component" value="Unassembled WGS sequence"/>
</dbReference>
<feature type="domain" description="Response regulatory" evidence="7">
    <location>
        <begin position="8"/>
        <end position="124"/>
    </location>
</feature>
<dbReference type="GO" id="GO:0006355">
    <property type="term" value="P:regulation of DNA-templated transcription"/>
    <property type="evidence" value="ECO:0007669"/>
    <property type="project" value="InterPro"/>
</dbReference>
<dbReference type="InterPro" id="IPR011006">
    <property type="entry name" value="CheY-like_superfamily"/>
</dbReference>
<evidence type="ECO:0000313" key="9">
    <source>
        <dbReference type="Proteomes" id="UP000553776"/>
    </source>
</evidence>
<proteinExistence type="predicted"/>
<dbReference type="GO" id="GO:0003677">
    <property type="term" value="F:DNA binding"/>
    <property type="evidence" value="ECO:0007669"/>
    <property type="project" value="UniProtKB-KW"/>
</dbReference>
<evidence type="ECO:0000256" key="1">
    <source>
        <dbReference type="ARBA" id="ARBA00022553"/>
    </source>
</evidence>
<evidence type="ECO:0000256" key="3">
    <source>
        <dbReference type="ARBA" id="ARBA00023125"/>
    </source>
</evidence>
<dbReference type="Gene3D" id="3.40.50.2300">
    <property type="match status" value="1"/>
</dbReference>
<dbReference type="InterPro" id="IPR001789">
    <property type="entry name" value="Sig_transdc_resp-reg_receiver"/>
</dbReference>
<dbReference type="CDD" id="cd06170">
    <property type="entry name" value="LuxR_C_like"/>
    <property type="match status" value="1"/>
</dbReference>
<dbReference type="PROSITE" id="PS50110">
    <property type="entry name" value="RESPONSE_REGULATORY"/>
    <property type="match status" value="1"/>
</dbReference>
<protein>
    <submittedName>
        <fullName evidence="8">Response regulator transcription factor</fullName>
    </submittedName>
</protein>
<dbReference type="InterPro" id="IPR000792">
    <property type="entry name" value="Tscrpt_reg_LuxR_C"/>
</dbReference>
<organism evidence="8 9">
    <name type="scientific">Cohnella xylanilytica</name>
    <dbReference type="NCBI Taxonomy" id="557555"/>
    <lineage>
        <taxon>Bacteria</taxon>
        <taxon>Bacillati</taxon>
        <taxon>Bacillota</taxon>
        <taxon>Bacilli</taxon>
        <taxon>Bacillales</taxon>
        <taxon>Paenibacillaceae</taxon>
        <taxon>Cohnella</taxon>
    </lineage>
</organism>
<sequence>MRTKPANTVLIADNHLESREELRLLLQLDAEMEIVAETDNGAEAIQLSAALNPRIALIDLELRDMGGMQAARRIKSEHPGMTIVIQAESADVRLFFEALKAGAQGYLLKSLHPASRHEYLRSILIEGATLSREIGYQILEPFVAGNPSRNGKVPLTPIETAFVRYLCQGYRNQEIAAAMLLTESAVKIVLKDILFKLKLKNRLQLVRYAYETGIYSTDATPNGDL</sequence>
<evidence type="ECO:0000256" key="4">
    <source>
        <dbReference type="ARBA" id="ARBA00023163"/>
    </source>
</evidence>
<dbReference type="PANTHER" id="PTHR43214:SF43">
    <property type="entry name" value="TWO-COMPONENT RESPONSE REGULATOR"/>
    <property type="match status" value="1"/>
</dbReference>
<comment type="caution">
    <text evidence="8">The sequence shown here is derived from an EMBL/GenBank/DDBJ whole genome shotgun (WGS) entry which is preliminary data.</text>
</comment>
<dbReference type="PANTHER" id="PTHR43214">
    <property type="entry name" value="TWO-COMPONENT RESPONSE REGULATOR"/>
    <property type="match status" value="1"/>
</dbReference>
<evidence type="ECO:0000256" key="2">
    <source>
        <dbReference type="ARBA" id="ARBA00023015"/>
    </source>
</evidence>
<dbReference type="InterPro" id="IPR058245">
    <property type="entry name" value="NreC/VraR/RcsB-like_REC"/>
</dbReference>
<name>A0A841TW08_9BACL</name>